<organism evidence="5 6">
    <name type="scientific">Mizuhopecten yessoensis</name>
    <name type="common">Japanese scallop</name>
    <name type="synonym">Patinopecten yessoensis</name>
    <dbReference type="NCBI Taxonomy" id="6573"/>
    <lineage>
        <taxon>Eukaryota</taxon>
        <taxon>Metazoa</taxon>
        <taxon>Spiralia</taxon>
        <taxon>Lophotrochozoa</taxon>
        <taxon>Mollusca</taxon>
        <taxon>Bivalvia</taxon>
        <taxon>Autobranchia</taxon>
        <taxon>Pteriomorphia</taxon>
        <taxon>Pectinida</taxon>
        <taxon>Pectinoidea</taxon>
        <taxon>Pectinidae</taxon>
        <taxon>Mizuhopecten</taxon>
    </lineage>
</organism>
<dbReference type="InterPro" id="IPR017972">
    <property type="entry name" value="Cyt_P450_CS"/>
</dbReference>
<dbReference type="STRING" id="6573.A0A210R6U0"/>
<protein>
    <submittedName>
        <fullName evidence="5">Cytochrome P450 4A24</fullName>
    </submittedName>
</protein>
<evidence type="ECO:0000313" key="5">
    <source>
        <dbReference type="EMBL" id="OWF56654.1"/>
    </source>
</evidence>
<keyword evidence="3" id="KW-0503">Monooxygenase</keyword>
<dbReference type="OrthoDB" id="1470350at2759"/>
<evidence type="ECO:0000256" key="1">
    <source>
        <dbReference type="ARBA" id="ARBA00010617"/>
    </source>
</evidence>
<keyword evidence="2 3" id="KW-0408">Iron</keyword>
<dbReference type="PANTHER" id="PTHR24291:SF201">
    <property type="entry name" value="CYTOCHROME P450, FAMILY 4, SUBFAMILY B, POLYPEPTIDE 7"/>
    <property type="match status" value="1"/>
</dbReference>
<evidence type="ECO:0000256" key="4">
    <source>
        <dbReference type="SAM" id="Phobius"/>
    </source>
</evidence>
<dbReference type="InterPro" id="IPR002401">
    <property type="entry name" value="Cyt_P450_E_grp-I"/>
</dbReference>
<keyword evidence="2 3" id="KW-0479">Metal-binding</keyword>
<keyword evidence="4" id="KW-1133">Transmembrane helix</keyword>
<name>A0A210R6U0_MIZYE</name>
<proteinExistence type="inferred from homology"/>
<sequence length="499" mass="57797">MDLYLIIIGTLLAAICIWKVIGMVNRYKGLIKLYNQKNIQPAGKFHPFWGHLHLGADFDEFTNICFKLIEQTKTRMVSIWMMFFFPLILVCHPETAKIVLKSSEPKSKRMGGAYFPLLDWLGDGLLISDGKKWERNRRLLTPAFHFDVLKPYVQIYNSVFSIFLDKLEKATSGGKSVEIYESVGLATLDTMLRCSVSYDAKVQEQGSNHPYVDAVRRLSYISQERLLRPWLTPDFLFYLSPIGREFSKHAKYVHDFDEKVIRERRKSLADNPSVLEKRHLDFLDILLTARDEQGTGLTDREVRDEVDTFLFEGHDTTASSIGWAIYALAKYPEEQQKVYEEVKRVLGGRENVEWSDIQEFTRLSLFIKETMRMYSPVPAIARVTTREMELEGVVIPVNTEVTIMIQVLHHNEEIWNKPEEFRTDRFAEESKRDPYSYVPFSAGPRNCIGQHFALNEQKVALARLVQRFRILPDPNNVAVPTNAVVTRSKNGIYIKLEKR</sequence>
<dbReference type="EMBL" id="NEDP02000123">
    <property type="protein sequence ID" value="OWF56654.1"/>
    <property type="molecule type" value="Genomic_DNA"/>
</dbReference>
<dbReference type="GO" id="GO:0005506">
    <property type="term" value="F:iron ion binding"/>
    <property type="evidence" value="ECO:0007669"/>
    <property type="project" value="InterPro"/>
</dbReference>
<dbReference type="PANTHER" id="PTHR24291">
    <property type="entry name" value="CYTOCHROME P450 FAMILY 4"/>
    <property type="match status" value="1"/>
</dbReference>
<dbReference type="SUPFAM" id="SSF48264">
    <property type="entry name" value="Cytochrome P450"/>
    <property type="match status" value="1"/>
</dbReference>
<dbReference type="GO" id="GO:0004497">
    <property type="term" value="F:monooxygenase activity"/>
    <property type="evidence" value="ECO:0007669"/>
    <property type="project" value="UniProtKB-KW"/>
</dbReference>
<dbReference type="CDD" id="cd20659">
    <property type="entry name" value="CYP4B_4F-like"/>
    <property type="match status" value="1"/>
</dbReference>
<dbReference type="PRINTS" id="PR00463">
    <property type="entry name" value="EP450I"/>
</dbReference>
<dbReference type="PROSITE" id="PS00086">
    <property type="entry name" value="CYTOCHROME_P450"/>
    <property type="match status" value="1"/>
</dbReference>
<dbReference type="Pfam" id="PF00067">
    <property type="entry name" value="p450"/>
    <property type="match status" value="1"/>
</dbReference>
<keyword evidence="4" id="KW-0812">Transmembrane</keyword>
<evidence type="ECO:0000313" key="6">
    <source>
        <dbReference type="Proteomes" id="UP000242188"/>
    </source>
</evidence>
<dbReference type="GO" id="GO:0020037">
    <property type="term" value="F:heme binding"/>
    <property type="evidence" value="ECO:0007669"/>
    <property type="project" value="InterPro"/>
</dbReference>
<dbReference type="Proteomes" id="UP000242188">
    <property type="component" value="Unassembled WGS sequence"/>
</dbReference>
<dbReference type="GO" id="GO:0016705">
    <property type="term" value="F:oxidoreductase activity, acting on paired donors, with incorporation or reduction of molecular oxygen"/>
    <property type="evidence" value="ECO:0007669"/>
    <property type="project" value="InterPro"/>
</dbReference>
<dbReference type="AlphaFoldDB" id="A0A210R6U0"/>
<keyword evidence="2 3" id="KW-0349">Heme</keyword>
<accession>A0A210R6U0</accession>
<dbReference type="InterPro" id="IPR001128">
    <property type="entry name" value="Cyt_P450"/>
</dbReference>
<comment type="similarity">
    <text evidence="1 3">Belongs to the cytochrome P450 family.</text>
</comment>
<keyword evidence="6" id="KW-1185">Reference proteome</keyword>
<dbReference type="Gene3D" id="1.10.630.10">
    <property type="entry name" value="Cytochrome P450"/>
    <property type="match status" value="1"/>
</dbReference>
<feature type="binding site" description="axial binding residue" evidence="2">
    <location>
        <position position="447"/>
    </location>
    <ligand>
        <name>heme</name>
        <dbReference type="ChEBI" id="CHEBI:30413"/>
    </ligand>
    <ligandPart>
        <name>Fe</name>
        <dbReference type="ChEBI" id="CHEBI:18248"/>
    </ligandPart>
</feature>
<dbReference type="InterPro" id="IPR050196">
    <property type="entry name" value="Cytochrome_P450_Monoox"/>
</dbReference>
<reference evidence="5 6" key="1">
    <citation type="journal article" date="2017" name="Nat. Ecol. Evol.">
        <title>Scallop genome provides insights into evolution of bilaterian karyotype and development.</title>
        <authorList>
            <person name="Wang S."/>
            <person name="Zhang J."/>
            <person name="Jiao W."/>
            <person name="Li J."/>
            <person name="Xun X."/>
            <person name="Sun Y."/>
            <person name="Guo X."/>
            <person name="Huan P."/>
            <person name="Dong B."/>
            <person name="Zhang L."/>
            <person name="Hu X."/>
            <person name="Sun X."/>
            <person name="Wang J."/>
            <person name="Zhao C."/>
            <person name="Wang Y."/>
            <person name="Wang D."/>
            <person name="Huang X."/>
            <person name="Wang R."/>
            <person name="Lv J."/>
            <person name="Li Y."/>
            <person name="Zhang Z."/>
            <person name="Liu B."/>
            <person name="Lu W."/>
            <person name="Hui Y."/>
            <person name="Liang J."/>
            <person name="Zhou Z."/>
            <person name="Hou R."/>
            <person name="Li X."/>
            <person name="Liu Y."/>
            <person name="Li H."/>
            <person name="Ning X."/>
            <person name="Lin Y."/>
            <person name="Zhao L."/>
            <person name="Xing Q."/>
            <person name="Dou J."/>
            <person name="Li Y."/>
            <person name="Mao J."/>
            <person name="Guo H."/>
            <person name="Dou H."/>
            <person name="Li T."/>
            <person name="Mu C."/>
            <person name="Jiang W."/>
            <person name="Fu Q."/>
            <person name="Fu X."/>
            <person name="Miao Y."/>
            <person name="Liu J."/>
            <person name="Yu Q."/>
            <person name="Li R."/>
            <person name="Liao H."/>
            <person name="Li X."/>
            <person name="Kong Y."/>
            <person name="Jiang Z."/>
            <person name="Chourrout D."/>
            <person name="Li R."/>
            <person name="Bao Z."/>
        </authorList>
    </citation>
    <scope>NUCLEOTIDE SEQUENCE [LARGE SCALE GENOMIC DNA]</scope>
    <source>
        <strain evidence="5 6">PY_sf001</strain>
    </source>
</reference>
<comment type="caution">
    <text evidence="5">The sequence shown here is derived from an EMBL/GenBank/DDBJ whole genome shotgun (WGS) entry which is preliminary data.</text>
</comment>
<evidence type="ECO:0000256" key="2">
    <source>
        <dbReference type="PIRSR" id="PIRSR602401-1"/>
    </source>
</evidence>
<feature type="transmembrane region" description="Helical" evidence="4">
    <location>
        <begin position="77"/>
        <end position="100"/>
    </location>
</feature>
<dbReference type="InterPro" id="IPR036396">
    <property type="entry name" value="Cyt_P450_sf"/>
</dbReference>
<evidence type="ECO:0000256" key="3">
    <source>
        <dbReference type="RuleBase" id="RU000461"/>
    </source>
</evidence>
<dbReference type="PRINTS" id="PR00385">
    <property type="entry name" value="P450"/>
</dbReference>
<comment type="cofactor">
    <cofactor evidence="2">
        <name>heme</name>
        <dbReference type="ChEBI" id="CHEBI:30413"/>
    </cofactor>
</comment>
<keyword evidence="3" id="KW-0560">Oxidoreductase</keyword>
<gene>
    <name evidence="5" type="ORF">KP79_PYT16257</name>
</gene>
<keyword evidence="4" id="KW-0472">Membrane</keyword>
<feature type="transmembrane region" description="Helical" evidence="4">
    <location>
        <begin position="6"/>
        <end position="24"/>
    </location>
</feature>